<proteinExistence type="inferred from homology"/>
<dbReference type="InterPro" id="IPR017853">
    <property type="entry name" value="GH"/>
</dbReference>
<comment type="similarity">
    <text evidence="1">Belongs to the glycosyl hydrolase 18 family.</text>
</comment>
<evidence type="ECO:0000259" key="3">
    <source>
        <dbReference type="PROSITE" id="PS51910"/>
    </source>
</evidence>
<dbReference type="GO" id="GO:0012505">
    <property type="term" value="C:endomembrane system"/>
    <property type="evidence" value="ECO:0007669"/>
    <property type="project" value="TreeGrafter"/>
</dbReference>
<evidence type="ECO:0000313" key="5">
    <source>
        <dbReference type="Proteomes" id="UP001177023"/>
    </source>
</evidence>
<feature type="non-terminal residue" evidence="4">
    <location>
        <position position="1"/>
    </location>
</feature>
<dbReference type="PANTHER" id="PTHR46066">
    <property type="entry name" value="CHITINASE DOMAIN-CONTAINING PROTEIN 1 FAMILY MEMBER"/>
    <property type="match status" value="1"/>
</dbReference>
<feature type="domain" description="GH18" evidence="3">
    <location>
        <begin position="42"/>
        <end position="352"/>
    </location>
</feature>
<evidence type="ECO:0000313" key="4">
    <source>
        <dbReference type="EMBL" id="CAJ0559725.1"/>
    </source>
</evidence>
<protein>
    <recommendedName>
        <fullName evidence="2">Chitinase domain-containing protein 1</fullName>
    </recommendedName>
</protein>
<comment type="caution">
    <text evidence="4">The sequence shown here is derived from an EMBL/GenBank/DDBJ whole genome shotgun (WGS) entry which is preliminary data.</text>
</comment>
<dbReference type="Pfam" id="PF00704">
    <property type="entry name" value="Glyco_hydro_18"/>
    <property type="match status" value="1"/>
</dbReference>
<dbReference type="InterPro" id="IPR001223">
    <property type="entry name" value="Glyco_hydro18_cat"/>
</dbReference>
<keyword evidence="5" id="KW-1185">Reference proteome</keyword>
<dbReference type="GO" id="GO:0070492">
    <property type="term" value="F:oligosaccharide binding"/>
    <property type="evidence" value="ECO:0007669"/>
    <property type="project" value="TreeGrafter"/>
</dbReference>
<dbReference type="PANTHER" id="PTHR46066:SF2">
    <property type="entry name" value="CHITINASE DOMAIN-CONTAINING PROTEIN 1"/>
    <property type="match status" value="1"/>
</dbReference>
<dbReference type="InterPro" id="IPR029070">
    <property type="entry name" value="Chitinase_insertion_sf"/>
</dbReference>
<evidence type="ECO:0000256" key="2">
    <source>
        <dbReference type="ARBA" id="ARBA00040976"/>
    </source>
</evidence>
<gene>
    <name evidence="4" type="ORF">MSPICULIGERA_LOCUS1356</name>
</gene>
<evidence type="ECO:0000256" key="1">
    <source>
        <dbReference type="ARBA" id="ARBA00009336"/>
    </source>
</evidence>
<dbReference type="PROSITE" id="PS51910">
    <property type="entry name" value="GH18_2"/>
    <property type="match status" value="1"/>
</dbReference>
<dbReference type="SMART" id="SM00636">
    <property type="entry name" value="Glyco_18"/>
    <property type="match status" value="1"/>
</dbReference>
<organism evidence="4 5">
    <name type="scientific">Mesorhabditis spiculigera</name>
    <dbReference type="NCBI Taxonomy" id="96644"/>
    <lineage>
        <taxon>Eukaryota</taxon>
        <taxon>Metazoa</taxon>
        <taxon>Ecdysozoa</taxon>
        <taxon>Nematoda</taxon>
        <taxon>Chromadorea</taxon>
        <taxon>Rhabditida</taxon>
        <taxon>Rhabditina</taxon>
        <taxon>Rhabditomorpha</taxon>
        <taxon>Rhabditoidea</taxon>
        <taxon>Rhabditidae</taxon>
        <taxon>Mesorhabditinae</taxon>
        <taxon>Mesorhabditis</taxon>
    </lineage>
</organism>
<dbReference type="Proteomes" id="UP001177023">
    <property type="component" value="Unassembled WGS sequence"/>
</dbReference>
<dbReference type="Gene3D" id="3.20.20.80">
    <property type="entry name" value="Glycosidases"/>
    <property type="match status" value="1"/>
</dbReference>
<reference evidence="4" key="1">
    <citation type="submission" date="2023-06" db="EMBL/GenBank/DDBJ databases">
        <authorList>
            <person name="Delattre M."/>
        </authorList>
    </citation>
    <scope>NUCLEOTIDE SEQUENCE</scope>
    <source>
        <strain evidence="4">AF72</strain>
    </source>
</reference>
<dbReference type="Gene3D" id="3.10.50.10">
    <property type="match status" value="1"/>
</dbReference>
<name>A0AA36C6F6_9BILA</name>
<dbReference type="InterPro" id="IPR011583">
    <property type="entry name" value="Chitinase_II/V-like_cat"/>
</dbReference>
<dbReference type="AlphaFoldDB" id="A0AA36C6F6"/>
<dbReference type="GO" id="GO:0008061">
    <property type="term" value="F:chitin binding"/>
    <property type="evidence" value="ECO:0007669"/>
    <property type="project" value="InterPro"/>
</dbReference>
<dbReference type="GO" id="GO:0005975">
    <property type="term" value="P:carbohydrate metabolic process"/>
    <property type="evidence" value="ECO:0007669"/>
    <property type="project" value="InterPro"/>
</dbReference>
<sequence length="352" mass="41038">MLVIVVVQQQTEPLEFPAAKVTKENILKNEQFVDAKERKFTGASLAYITPWNNRGYDLAKWAANKFTHISPVWLQFKPQTADMAASCRIEGTHDIDRGWMADIRKNNSEIKFVPRILFDQWHVDELKQFLLSETWSQRCLNDLLNFLQRNQFDGAAVELWMQALSVGREAPGYLTELFNKWGEEFHERNMQLIVPVGAPLSNKMEMTGIFTPDMFKMMPNVDYVQVMTYDYHGTIGVAPYPWVENTIRLLVENVPERAKDLMIGLNHYGYLYNDQQMDPVQRERFLEKLKEKNARLEWDDIVKEHRLITSEGRIYYPSLTSVESRIKLAKAYDVGIAIWELGQGLNYFTQVL</sequence>
<dbReference type="SUPFAM" id="SSF51445">
    <property type="entry name" value="(Trans)glycosidases"/>
    <property type="match status" value="1"/>
</dbReference>
<dbReference type="EMBL" id="CATQJA010000377">
    <property type="protein sequence ID" value="CAJ0559725.1"/>
    <property type="molecule type" value="Genomic_DNA"/>
</dbReference>
<accession>A0AA36C6F6</accession>